<feature type="region of interest" description="Disordered" evidence="1">
    <location>
        <begin position="118"/>
        <end position="175"/>
    </location>
</feature>
<organism evidence="2 3">
    <name type="scientific">Asterophora parasitica</name>
    <dbReference type="NCBI Taxonomy" id="117018"/>
    <lineage>
        <taxon>Eukaryota</taxon>
        <taxon>Fungi</taxon>
        <taxon>Dikarya</taxon>
        <taxon>Basidiomycota</taxon>
        <taxon>Agaricomycotina</taxon>
        <taxon>Agaricomycetes</taxon>
        <taxon>Agaricomycetidae</taxon>
        <taxon>Agaricales</taxon>
        <taxon>Tricholomatineae</taxon>
        <taxon>Lyophyllaceae</taxon>
        <taxon>Asterophora</taxon>
    </lineage>
</organism>
<name>A0A9P7G5G8_9AGAR</name>
<feature type="compositionally biased region" description="Acidic residues" evidence="1">
    <location>
        <begin position="247"/>
        <end position="257"/>
    </location>
</feature>
<feature type="region of interest" description="Disordered" evidence="1">
    <location>
        <begin position="1"/>
        <end position="97"/>
    </location>
</feature>
<gene>
    <name evidence="2" type="ORF">DXG03_008527</name>
</gene>
<evidence type="ECO:0000313" key="3">
    <source>
        <dbReference type="Proteomes" id="UP000775547"/>
    </source>
</evidence>
<protein>
    <submittedName>
        <fullName evidence="2">Uncharacterized protein</fullName>
    </submittedName>
</protein>
<comment type="caution">
    <text evidence="2">The sequence shown here is derived from an EMBL/GenBank/DDBJ whole genome shotgun (WGS) entry which is preliminary data.</text>
</comment>
<reference evidence="2" key="1">
    <citation type="submission" date="2020-07" db="EMBL/GenBank/DDBJ databases">
        <authorList>
            <person name="Nieuwenhuis M."/>
            <person name="Van De Peppel L.J.J."/>
        </authorList>
    </citation>
    <scope>NUCLEOTIDE SEQUENCE</scope>
    <source>
        <strain evidence="2">AP01</strain>
        <tissue evidence="2">Mycelium</tissue>
    </source>
</reference>
<dbReference type="Proteomes" id="UP000775547">
    <property type="component" value="Unassembled WGS sequence"/>
</dbReference>
<proteinExistence type="predicted"/>
<evidence type="ECO:0000313" key="2">
    <source>
        <dbReference type="EMBL" id="KAG5644432.1"/>
    </source>
</evidence>
<feature type="compositionally biased region" description="Low complexity" evidence="1">
    <location>
        <begin position="120"/>
        <end position="130"/>
    </location>
</feature>
<feature type="compositionally biased region" description="Basic and acidic residues" evidence="1">
    <location>
        <begin position="258"/>
        <end position="269"/>
    </location>
</feature>
<sequence length="345" mass="37991">MILSQHPLAPLTPVLTHTKTPTDARGRPPHPKGPRQPLSTTNRLDRRIPLPPSWYYTTKNATPKPRRVRIPPEPLWTLTAPPPDDESGSGDAATRVRRSKLVDSKLRAVQEAGIDVQFPSSASSHDSANSTGEAARRRAIRGLPEPAVFLEESRRRRRAPPLLPPPAPEFPLPPSVIEDLGSAAREEVLGDPAYQALLTHWESVVRDAPGGSGYKVTGERLFELVKASVEGVSMAERRRKKSLNGENSEDVGGDEEDVHGQRGEEKGDWSEETCTVPEEMELNLPVGPLKWAYLSRSQKILWDRIAREDVQAHLEKMRLDPTHGTAKDGCGCQPRYRGGDLGGIA</sequence>
<feature type="compositionally biased region" description="Pro residues" evidence="1">
    <location>
        <begin position="161"/>
        <end position="174"/>
    </location>
</feature>
<keyword evidence="3" id="KW-1185">Reference proteome</keyword>
<feature type="region of interest" description="Disordered" evidence="1">
    <location>
        <begin position="235"/>
        <end position="272"/>
    </location>
</feature>
<reference evidence="2" key="2">
    <citation type="submission" date="2021-10" db="EMBL/GenBank/DDBJ databases">
        <title>Phylogenomics reveals ancestral predisposition of the termite-cultivated fungus Termitomyces towards a domesticated lifestyle.</title>
        <authorList>
            <person name="Auxier B."/>
            <person name="Grum-Grzhimaylo A."/>
            <person name="Cardenas M.E."/>
            <person name="Lodge J.D."/>
            <person name="Laessoe T."/>
            <person name="Pedersen O."/>
            <person name="Smith M.E."/>
            <person name="Kuyper T.W."/>
            <person name="Franco-Molano E.A."/>
            <person name="Baroni T.J."/>
            <person name="Aanen D.K."/>
        </authorList>
    </citation>
    <scope>NUCLEOTIDE SEQUENCE</scope>
    <source>
        <strain evidence="2">AP01</strain>
        <tissue evidence="2">Mycelium</tissue>
    </source>
</reference>
<dbReference type="AlphaFoldDB" id="A0A9P7G5G8"/>
<evidence type="ECO:0000256" key="1">
    <source>
        <dbReference type="SAM" id="MobiDB-lite"/>
    </source>
</evidence>
<dbReference type="EMBL" id="JABCKV010000070">
    <property type="protein sequence ID" value="KAG5644432.1"/>
    <property type="molecule type" value="Genomic_DNA"/>
</dbReference>
<accession>A0A9P7G5G8</accession>